<keyword evidence="2" id="KW-1185">Reference proteome</keyword>
<sequence length="122" mass="13018">MKRGEWKETSIATGRGIKDTYTVCNHGQAFTSWMMSKQGSTCTTTGVPIIEGDGQAVFQENCLSKQPQGGAAHMHMTVHLAVTDAGRAFQSTITGQGNADGYHFPINDTVTGHYIGACRHGG</sequence>
<reference evidence="1 2" key="1">
    <citation type="journal article" date="2021" name="ISME J.">
        <title>Genomic evolution of the class Acidithiobacillia: deep-branching Proteobacteria living in extreme acidic conditions.</title>
        <authorList>
            <person name="Moya-Beltran A."/>
            <person name="Beard S."/>
            <person name="Rojas-Villalobos C."/>
            <person name="Issotta F."/>
            <person name="Gallardo Y."/>
            <person name="Ulloa R."/>
            <person name="Giaveno A."/>
            <person name="Degli Esposti M."/>
            <person name="Johnson D.B."/>
            <person name="Quatrini R."/>
        </authorList>
    </citation>
    <scope>NUCLEOTIDE SEQUENCE [LARGE SCALE GENOMIC DNA]</scope>
    <source>
        <strain evidence="1 2">RW2</strain>
    </source>
</reference>
<comment type="caution">
    <text evidence="1">The sequence shown here is derived from an EMBL/GenBank/DDBJ whole genome shotgun (WGS) entry which is preliminary data.</text>
</comment>
<proteinExistence type="predicted"/>
<gene>
    <name evidence="1" type="ORF">HAP95_16480</name>
</gene>
<name>A0ABS6A2J3_9PROT</name>
<evidence type="ECO:0000313" key="2">
    <source>
        <dbReference type="Proteomes" id="UP000755654"/>
    </source>
</evidence>
<dbReference type="RefSeq" id="WP_215885209.1">
    <property type="nucleotide sequence ID" value="NZ_JAAOMP010000172.1"/>
</dbReference>
<protein>
    <submittedName>
        <fullName evidence="1">DUF3617 family protein</fullName>
    </submittedName>
</protein>
<accession>A0ABS6A2J3</accession>
<evidence type="ECO:0000313" key="1">
    <source>
        <dbReference type="EMBL" id="MBU2761729.1"/>
    </source>
</evidence>
<organism evidence="1 2">
    <name type="scientific">Acidithiobacillus sulfurivorans</name>
    <dbReference type="NCBI Taxonomy" id="1958756"/>
    <lineage>
        <taxon>Bacteria</taxon>
        <taxon>Pseudomonadati</taxon>
        <taxon>Pseudomonadota</taxon>
        <taxon>Acidithiobacillia</taxon>
        <taxon>Acidithiobacillales</taxon>
        <taxon>Acidithiobacillaceae</taxon>
        <taxon>Acidithiobacillus</taxon>
    </lineage>
</organism>
<dbReference type="Proteomes" id="UP000755654">
    <property type="component" value="Unassembled WGS sequence"/>
</dbReference>
<dbReference type="EMBL" id="JAAOMP010000172">
    <property type="protein sequence ID" value="MBU2761729.1"/>
    <property type="molecule type" value="Genomic_DNA"/>
</dbReference>